<dbReference type="Pfam" id="PF00441">
    <property type="entry name" value="Acyl-CoA_dh_1"/>
    <property type="match status" value="1"/>
</dbReference>
<evidence type="ECO:0000313" key="11">
    <source>
        <dbReference type="EMBL" id="MDO3721732.1"/>
    </source>
</evidence>
<keyword evidence="3 6" id="KW-0285">Flavoprotein</keyword>
<keyword evidence="12" id="KW-1185">Reference proteome</keyword>
<dbReference type="Pfam" id="PF12806">
    <property type="entry name" value="Acyl-CoA_dh_C"/>
    <property type="match status" value="1"/>
</dbReference>
<dbReference type="SUPFAM" id="SSF47203">
    <property type="entry name" value="Acyl-CoA dehydrogenase C-terminal domain-like"/>
    <property type="match status" value="1"/>
</dbReference>
<dbReference type="InterPro" id="IPR013786">
    <property type="entry name" value="AcylCoA_DH/ox_N"/>
</dbReference>
<dbReference type="InterPro" id="IPR025878">
    <property type="entry name" value="Acyl-CoA_dh-like_C_dom"/>
</dbReference>
<protein>
    <submittedName>
        <fullName evidence="11">Acyl-CoA dehydrogenase C-terminal domain-containing protein</fullName>
    </submittedName>
</protein>
<dbReference type="Gene3D" id="1.20.140.10">
    <property type="entry name" value="Butyryl-CoA Dehydrogenase, subunit A, domain 3"/>
    <property type="match status" value="1"/>
</dbReference>
<dbReference type="InterPro" id="IPR009100">
    <property type="entry name" value="AcylCoA_DH/oxidase_NM_dom_sf"/>
</dbReference>
<dbReference type="Proteomes" id="UP001168640">
    <property type="component" value="Unassembled WGS sequence"/>
</dbReference>
<feature type="domain" description="Acyl-CoA oxidase/dehydrogenase middle" evidence="8">
    <location>
        <begin position="163"/>
        <end position="267"/>
    </location>
</feature>
<evidence type="ECO:0000256" key="4">
    <source>
        <dbReference type="ARBA" id="ARBA00022827"/>
    </source>
</evidence>
<dbReference type="InterPro" id="IPR036250">
    <property type="entry name" value="AcylCo_DH-like_C"/>
</dbReference>
<name>A0ABT8W0I6_9GAMM</name>
<organism evidence="11 12">
    <name type="scientific">Marinobacter suaedae</name>
    <dbReference type="NCBI Taxonomy" id="3057675"/>
    <lineage>
        <taxon>Bacteria</taxon>
        <taxon>Pseudomonadati</taxon>
        <taxon>Pseudomonadota</taxon>
        <taxon>Gammaproteobacteria</taxon>
        <taxon>Pseudomonadales</taxon>
        <taxon>Marinobacteraceae</taxon>
        <taxon>Marinobacter</taxon>
    </lineage>
</organism>
<evidence type="ECO:0000256" key="5">
    <source>
        <dbReference type="ARBA" id="ARBA00023002"/>
    </source>
</evidence>
<dbReference type="PANTHER" id="PTHR42803">
    <property type="entry name" value="ACYL-COA DEHYDROGENASE"/>
    <property type="match status" value="1"/>
</dbReference>
<keyword evidence="5 6" id="KW-0560">Oxidoreductase</keyword>
<dbReference type="Gene3D" id="1.10.540.10">
    <property type="entry name" value="Acyl-CoA dehydrogenase/oxidase, N-terminal domain"/>
    <property type="match status" value="1"/>
</dbReference>
<comment type="cofactor">
    <cofactor evidence="1 6">
        <name>FAD</name>
        <dbReference type="ChEBI" id="CHEBI:57692"/>
    </cofactor>
</comment>
<evidence type="ECO:0000256" key="3">
    <source>
        <dbReference type="ARBA" id="ARBA00022630"/>
    </source>
</evidence>
<feature type="domain" description="Acyl-CoA dehydrogenase/oxidase N-terminal" evidence="9">
    <location>
        <begin position="42"/>
        <end position="158"/>
    </location>
</feature>
<evidence type="ECO:0000259" key="9">
    <source>
        <dbReference type="Pfam" id="PF02771"/>
    </source>
</evidence>
<evidence type="ECO:0000259" key="10">
    <source>
        <dbReference type="Pfam" id="PF12806"/>
    </source>
</evidence>
<dbReference type="SUPFAM" id="SSF56645">
    <property type="entry name" value="Acyl-CoA dehydrogenase NM domain-like"/>
    <property type="match status" value="1"/>
</dbReference>
<accession>A0ABT8W0I6</accession>
<dbReference type="InterPro" id="IPR009075">
    <property type="entry name" value="AcylCo_DH/oxidase_C"/>
</dbReference>
<evidence type="ECO:0000256" key="2">
    <source>
        <dbReference type="ARBA" id="ARBA00009347"/>
    </source>
</evidence>
<evidence type="ECO:0000256" key="6">
    <source>
        <dbReference type="RuleBase" id="RU362125"/>
    </source>
</evidence>
<dbReference type="RefSeq" id="WP_302909554.1">
    <property type="nucleotide sequence ID" value="NZ_JAUMIS010000001.1"/>
</dbReference>
<dbReference type="InterPro" id="IPR046373">
    <property type="entry name" value="Acyl-CoA_Oxase/DH_mid-dom_sf"/>
</dbReference>
<gene>
    <name evidence="11" type="ORF">QVZ43_08335</name>
</gene>
<dbReference type="Pfam" id="PF02770">
    <property type="entry name" value="Acyl-CoA_dh_M"/>
    <property type="match status" value="1"/>
</dbReference>
<reference evidence="11" key="1">
    <citation type="submission" date="2023-07" db="EMBL/GenBank/DDBJ databases">
        <title>Marinobacter sp. chi1 genome sequencing and assembly.</title>
        <authorList>
            <person name="Park S."/>
        </authorList>
    </citation>
    <scope>NUCLEOTIDE SEQUENCE</scope>
    <source>
        <strain evidence="11">Chi1</strain>
    </source>
</reference>
<feature type="domain" description="Acyl-CoA dehydrogenase/oxidase C-terminal" evidence="7">
    <location>
        <begin position="278"/>
        <end position="447"/>
    </location>
</feature>
<dbReference type="InterPro" id="IPR052166">
    <property type="entry name" value="Diverse_Acyl-CoA_DH"/>
</dbReference>
<dbReference type="Pfam" id="PF02771">
    <property type="entry name" value="Acyl-CoA_dh_N"/>
    <property type="match status" value="1"/>
</dbReference>
<dbReference type="Gene3D" id="2.40.110.10">
    <property type="entry name" value="Butyryl-CoA Dehydrogenase, subunit A, domain 2"/>
    <property type="match status" value="1"/>
</dbReference>
<dbReference type="InterPro" id="IPR037069">
    <property type="entry name" value="AcylCoA_DH/ox_N_sf"/>
</dbReference>
<sequence length="593" mass="64850">MQYQAPENDLRFLLFDVLGVDKLHELEKYADATPDLISAVIDEAGKLAAEVIQPTNQVGDREGCQYDPQTRSVTTPDAFKSAYKTFVEGGWTALDAPLEFGGQGLPHTLKFVVDEMVCSTNLSLGMYPGLTHGAISALYAHGSEELKQTYLEKLISGQWTGTMCLTEPHCGTDLGLIRTRAKPNDDGSYAIEGTKIWITGGEHDLVDNIVHLVLAKLPGAPDTTKGISLFVVPKFLPDSGERNPAFCGGLEHKMGIKGSATCVMNFEGAKGWLVGEANDGMRAMFTMMNEARLMVGMQGLGLAEMAYQESLGFARERLQSRSLSGPKNPEGPADPIIVHPDVRRMLMRQKVLNEGMRALALFTGHQLDLSVAHPDEDSREAADDLVQILTPVVKAFLTDEGFNNANTGLQVLGGSGFTTDWPLEQLVRDGRIARIYEGTNGIQAMDLVGRKLALKGGRLVRTLFGTLAGYLKDNPEAPHRDQLKEAIRTLEEATGWLAQNAPSDPEQAGAAATPYLRLMALTVIGYLWSRMAAEARTQLDNQAEGNNPALLEGKLVSARFYFEKLLPEVHWLLADIRTGKDSMMAFEDDHWFA</sequence>
<proteinExistence type="inferred from homology"/>
<dbReference type="EMBL" id="JAUMIS010000001">
    <property type="protein sequence ID" value="MDO3721732.1"/>
    <property type="molecule type" value="Genomic_DNA"/>
</dbReference>
<evidence type="ECO:0000259" key="7">
    <source>
        <dbReference type="Pfam" id="PF00441"/>
    </source>
</evidence>
<dbReference type="InterPro" id="IPR006091">
    <property type="entry name" value="Acyl-CoA_Oxase/DH_mid-dom"/>
</dbReference>
<evidence type="ECO:0000259" key="8">
    <source>
        <dbReference type="Pfam" id="PF02770"/>
    </source>
</evidence>
<feature type="domain" description="Acetyl-CoA dehydrogenase-like C-terminal" evidence="10">
    <location>
        <begin position="475"/>
        <end position="586"/>
    </location>
</feature>
<comment type="caution">
    <text evidence="11">The sequence shown here is derived from an EMBL/GenBank/DDBJ whole genome shotgun (WGS) entry which is preliminary data.</text>
</comment>
<keyword evidence="4 6" id="KW-0274">FAD</keyword>
<evidence type="ECO:0000256" key="1">
    <source>
        <dbReference type="ARBA" id="ARBA00001974"/>
    </source>
</evidence>
<evidence type="ECO:0000313" key="12">
    <source>
        <dbReference type="Proteomes" id="UP001168640"/>
    </source>
</evidence>
<comment type="similarity">
    <text evidence="2 6">Belongs to the acyl-CoA dehydrogenase family.</text>
</comment>
<dbReference type="PANTHER" id="PTHR42803:SF1">
    <property type="entry name" value="BROAD-SPECIFICITY LINEAR ACYL-COA DEHYDROGENASE FADE5"/>
    <property type="match status" value="1"/>
</dbReference>